<evidence type="ECO:0000256" key="2">
    <source>
        <dbReference type="ARBA" id="ARBA00022643"/>
    </source>
</evidence>
<dbReference type="SUPFAM" id="SSF52218">
    <property type="entry name" value="Flavoproteins"/>
    <property type="match status" value="2"/>
</dbReference>
<protein>
    <recommendedName>
        <fullName evidence="3">NADPH-dependent FMN reductase-like domain-containing protein</fullName>
    </recommendedName>
</protein>
<reference evidence="4" key="1">
    <citation type="submission" date="2018-07" db="EMBL/GenBank/DDBJ databases">
        <authorList>
            <consortium name="Genoscope - CEA"/>
            <person name="William W."/>
        </authorList>
    </citation>
    <scope>NUCLEOTIDE SEQUENCE</scope>
    <source>
        <strain evidence="4">IK1</strain>
    </source>
</reference>
<keyword evidence="2" id="KW-0288">FMN</keyword>
<dbReference type="Pfam" id="PF03358">
    <property type="entry name" value="FMN_red"/>
    <property type="match status" value="1"/>
</dbReference>
<dbReference type="EMBL" id="UPXX01000031">
    <property type="protein sequence ID" value="VBB46379.1"/>
    <property type="molecule type" value="Genomic_DNA"/>
</dbReference>
<dbReference type="InterPro" id="IPR051796">
    <property type="entry name" value="ISF_SsuE-like"/>
</dbReference>
<evidence type="ECO:0000259" key="3">
    <source>
        <dbReference type="Pfam" id="PF03358"/>
    </source>
</evidence>
<dbReference type="AlphaFoldDB" id="A0A653AE85"/>
<evidence type="ECO:0000313" key="4">
    <source>
        <dbReference type="EMBL" id="VBB46379.1"/>
    </source>
</evidence>
<dbReference type="PANTHER" id="PTHR43278:SF4">
    <property type="entry name" value="NAD(P)H-DEPENDENT FMN-CONTAINING OXIDOREDUCTASE YWQN-RELATED"/>
    <property type="match status" value="1"/>
</dbReference>
<dbReference type="Gene3D" id="3.40.50.360">
    <property type="match status" value="2"/>
</dbReference>
<dbReference type="InterPro" id="IPR029039">
    <property type="entry name" value="Flavoprotein-like_sf"/>
</dbReference>
<dbReference type="InterPro" id="IPR005025">
    <property type="entry name" value="FMN_Rdtase-like_dom"/>
</dbReference>
<organism evidence="4">
    <name type="scientific">Uncultured Desulfatiglans sp</name>
    <dbReference type="NCBI Taxonomy" id="1748965"/>
    <lineage>
        <taxon>Bacteria</taxon>
        <taxon>Pseudomonadati</taxon>
        <taxon>Thermodesulfobacteriota</taxon>
        <taxon>Desulfobacteria</taxon>
        <taxon>Desulfatiglandales</taxon>
        <taxon>Desulfatiglandaceae</taxon>
        <taxon>Desulfatiglans</taxon>
        <taxon>environmental samples</taxon>
    </lineage>
</organism>
<sequence>MEIVVLNGSPKGDLSVTMQYVHFVQKKFPQHGLKILNVAQRIKAIEKDESLFRKIVDAIGAAEGVLWAFPVYFLLVPSGYKRFIELIRERGFDGAFKDKYSASLSTSIHFYDHIAHNYINAISDDLDMKYVGGFSPDMYDLLKEKERKRLILFASHFFETIEQKMHTPKNFGALVQSAFEYVPGNEKRKIATGNKKVCVLTDLNDTKANLTRMVQHFSGVFHENLDVIDLNEVDIKGGCQGCIQCAYDGRCFYDDKDGYAEFFNTRVKGADVLVFVGSITDRYLSSRWKLFFDRSFFNNHAPVLTGKQIGFIVSGPLRQVPNLRQALEAFCEIQQANVVDFITDECENSTEIDALLENLAERLIRFSEEGYVKPAGFLGVGGRKIFRDDIYGRLRFPFRADHHYYKRNGFYDFPQRDYKTRARNAMMMLLTRIPSMRKEIYTRRIKKEMVKPLEKLLDRN</sequence>
<keyword evidence="1" id="KW-0285">Flavoprotein</keyword>
<evidence type="ECO:0000256" key="1">
    <source>
        <dbReference type="ARBA" id="ARBA00022630"/>
    </source>
</evidence>
<name>A0A653AE85_UNCDX</name>
<feature type="domain" description="NADPH-dependent FMN reductase-like" evidence="3">
    <location>
        <begin position="1"/>
        <end position="108"/>
    </location>
</feature>
<gene>
    <name evidence="4" type="ORF">TRIP_B40258</name>
</gene>
<dbReference type="GO" id="GO:0016491">
    <property type="term" value="F:oxidoreductase activity"/>
    <property type="evidence" value="ECO:0007669"/>
    <property type="project" value="InterPro"/>
</dbReference>
<accession>A0A653AE85</accession>
<proteinExistence type="predicted"/>
<dbReference type="PANTHER" id="PTHR43278">
    <property type="entry name" value="NAD(P)H-DEPENDENT FMN-CONTAINING OXIDOREDUCTASE YWQN-RELATED"/>
    <property type="match status" value="1"/>
</dbReference>